<feature type="domain" description="Cupin type-2" evidence="1">
    <location>
        <begin position="56"/>
        <end position="121"/>
    </location>
</feature>
<gene>
    <name evidence="2" type="ORF">MEG1DRAFT_00447</name>
</gene>
<dbReference type="AlphaFoldDB" id="A0A081S2A3"/>
<reference evidence="2 3" key="1">
    <citation type="submission" date="2014-03" db="EMBL/GenBank/DDBJ databases">
        <title>Draft Genome of Photorhabdus temperata Meg1.</title>
        <authorList>
            <person name="Hurst S.G.IV."/>
            <person name="Morris K."/>
            <person name="Thomas K."/>
            <person name="Tisa L.S."/>
        </authorList>
    </citation>
    <scope>NUCLEOTIDE SEQUENCE [LARGE SCALE GENOMIC DNA]</scope>
    <source>
        <strain evidence="2 3">Meg1</strain>
    </source>
</reference>
<dbReference type="PATRIC" id="fig|1393735.3.peg.448"/>
<protein>
    <submittedName>
        <fullName evidence="2">Cupin domain-containing protein</fullName>
    </submittedName>
</protein>
<dbReference type="RefSeq" id="WP_051769126.1">
    <property type="nucleotide sequence ID" value="NZ_CAWLUD010000003.1"/>
</dbReference>
<dbReference type="SUPFAM" id="SSF51182">
    <property type="entry name" value="RmlC-like cupins"/>
    <property type="match status" value="1"/>
</dbReference>
<organism evidence="2 3">
    <name type="scientific">Photorhabdus temperata subsp. temperata Meg1</name>
    <dbReference type="NCBI Taxonomy" id="1393735"/>
    <lineage>
        <taxon>Bacteria</taxon>
        <taxon>Pseudomonadati</taxon>
        <taxon>Pseudomonadota</taxon>
        <taxon>Gammaproteobacteria</taxon>
        <taxon>Enterobacterales</taxon>
        <taxon>Morganellaceae</taxon>
        <taxon>Photorhabdus</taxon>
    </lineage>
</organism>
<dbReference type="Pfam" id="PF07883">
    <property type="entry name" value="Cupin_2"/>
    <property type="match status" value="1"/>
</dbReference>
<dbReference type="InterPro" id="IPR013096">
    <property type="entry name" value="Cupin_2"/>
</dbReference>
<dbReference type="InterPro" id="IPR011051">
    <property type="entry name" value="RmlC_Cupin_sf"/>
</dbReference>
<sequence length="176" mass="18862">MNTPVESQVQQTAENVRHTYLPAGAGPKVWMSGDEYHILLDAKGSGGTMTLLDALVPPTSGPPIHSHKDVDELFFVLDGELEIMADGVLHQVKAGGRVFVKQGIPHAFINRTSSPVHMLIFYTPGGIEEFFLAAGQPAINGIAPPAANEESTAREIEIASHHSISQATNTVEYPTP</sequence>
<evidence type="ECO:0000259" key="1">
    <source>
        <dbReference type="Pfam" id="PF07883"/>
    </source>
</evidence>
<evidence type="ECO:0000313" key="2">
    <source>
        <dbReference type="EMBL" id="KER05056.1"/>
    </source>
</evidence>
<comment type="caution">
    <text evidence="2">The sequence shown here is derived from an EMBL/GenBank/DDBJ whole genome shotgun (WGS) entry which is preliminary data.</text>
</comment>
<dbReference type="Proteomes" id="UP000028002">
    <property type="component" value="Unassembled WGS sequence"/>
</dbReference>
<dbReference type="PANTHER" id="PTHR36440:SF1">
    <property type="entry name" value="PUTATIVE (AFU_ORTHOLOGUE AFUA_8G07350)-RELATED"/>
    <property type="match status" value="1"/>
</dbReference>
<name>A0A081S2A3_PHOTE</name>
<dbReference type="EMBL" id="JGVH01000003">
    <property type="protein sequence ID" value="KER05056.1"/>
    <property type="molecule type" value="Genomic_DNA"/>
</dbReference>
<dbReference type="PANTHER" id="PTHR36440">
    <property type="entry name" value="PUTATIVE (AFU_ORTHOLOGUE AFUA_8G07350)-RELATED"/>
    <property type="match status" value="1"/>
</dbReference>
<proteinExistence type="predicted"/>
<dbReference type="InterPro" id="IPR014710">
    <property type="entry name" value="RmlC-like_jellyroll"/>
</dbReference>
<evidence type="ECO:0000313" key="3">
    <source>
        <dbReference type="Proteomes" id="UP000028002"/>
    </source>
</evidence>
<accession>A0A081S2A3</accession>
<dbReference type="Gene3D" id="2.60.120.10">
    <property type="entry name" value="Jelly Rolls"/>
    <property type="match status" value="1"/>
</dbReference>
<dbReference type="InterPro" id="IPR053146">
    <property type="entry name" value="QDO-like"/>
</dbReference>